<proteinExistence type="predicted"/>
<dbReference type="STRING" id="28181.BEN30_02420"/>
<evidence type="ECO:0000313" key="1">
    <source>
        <dbReference type="EMBL" id="OEJ69554.1"/>
    </source>
</evidence>
<dbReference type="Proteomes" id="UP000095347">
    <property type="component" value="Unassembled WGS sequence"/>
</dbReference>
<sequence>MPIPSFNDVNIGNTLTRLASSNFRFGFEQQFNQIQNTTIKRINSEIDTVAKNDTTPRRLAALEREYGKLEKNKALIDNFGFDMRSNQLRLGDMQTQVADAIAAFSAADDDTNLTADEVATLTAKRDELIKNVSALKLSIHPDISTPFVIRDVKNMYDTLKAMDPVAGVVDASGTTTPTNNNRQILDDLTSLSTLIETAYEVTTTTSDNATDITLNLAATMAAKVSDMTQLSNVELARREDEINAIKSTYGNILRVISVSFEARISAMEKSNEALQGWDIQPGSIMNLFA</sequence>
<evidence type="ECO:0008006" key="3">
    <source>
        <dbReference type="Google" id="ProtNLM"/>
    </source>
</evidence>
<dbReference type="AlphaFoldDB" id="A0A1E5QC33"/>
<name>A0A1E5QC33_9PROT</name>
<keyword evidence="2" id="KW-1185">Reference proteome</keyword>
<dbReference type="RefSeq" id="WP_069956438.1">
    <property type="nucleotide sequence ID" value="NZ_MCGG01000003.1"/>
</dbReference>
<evidence type="ECO:0000313" key="2">
    <source>
        <dbReference type="Proteomes" id="UP000095347"/>
    </source>
</evidence>
<dbReference type="EMBL" id="MCGG01000003">
    <property type="protein sequence ID" value="OEJ69554.1"/>
    <property type="molecule type" value="Genomic_DNA"/>
</dbReference>
<protein>
    <recommendedName>
        <fullName evidence="3">Flagellin N-terminal domain-containing protein</fullName>
    </recommendedName>
</protein>
<gene>
    <name evidence="1" type="ORF">BEN30_02420</name>
</gene>
<reference evidence="2" key="1">
    <citation type="submission" date="2016-07" db="EMBL/GenBank/DDBJ databases">
        <authorList>
            <person name="Florea S."/>
            <person name="Webb J.S."/>
            <person name="Jaromczyk J."/>
            <person name="Schardl C.L."/>
        </authorList>
    </citation>
    <scope>NUCLEOTIDE SEQUENCE [LARGE SCALE GENOMIC DNA]</scope>
    <source>
        <strain evidence="2">MV-1</strain>
    </source>
</reference>
<comment type="caution">
    <text evidence="1">The sequence shown here is derived from an EMBL/GenBank/DDBJ whole genome shotgun (WGS) entry which is preliminary data.</text>
</comment>
<accession>A0A1E5QC33</accession>
<organism evidence="1 2">
    <name type="scientific">Magnetovibrio blakemorei</name>
    <dbReference type="NCBI Taxonomy" id="28181"/>
    <lineage>
        <taxon>Bacteria</taxon>
        <taxon>Pseudomonadati</taxon>
        <taxon>Pseudomonadota</taxon>
        <taxon>Alphaproteobacteria</taxon>
        <taxon>Rhodospirillales</taxon>
        <taxon>Magnetovibrionaceae</taxon>
        <taxon>Magnetovibrio</taxon>
    </lineage>
</organism>